<name>A0A1E1LGN5_9HELO</name>
<evidence type="ECO:0000313" key="1">
    <source>
        <dbReference type="EMBL" id="CZT09700.1"/>
    </source>
</evidence>
<proteinExistence type="predicted"/>
<accession>A0A1E1LGN5</accession>
<evidence type="ECO:0000313" key="2">
    <source>
        <dbReference type="Proteomes" id="UP000178912"/>
    </source>
</evidence>
<protein>
    <submittedName>
        <fullName evidence="1">Uncharacterized protein</fullName>
    </submittedName>
</protein>
<organism evidence="1 2">
    <name type="scientific">Rhynchosporium agropyri</name>
    <dbReference type="NCBI Taxonomy" id="914238"/>
    <lineage>
        <taxon>Eukaryota</taxon>
        <taxon>Fungi</taxon>
        <taxon>Dikarya</taxon>
        <taxon>Ascomycota</taxon>
        <taxon>Pezizomycotina</taxon>
        <taxon>Leotiomycetes</taxon>
        <taxon>Helotiales</taxon>
        <taxon>Ploettnerulaceae</taxon>
        <taxon>Rhynchosporium</taxon>
    </lineage>
</organism>
<dbReference type="AlphaFoldDB" id="A0A1E1LGN5"/>
<dbReference type="EMBL" id="FJUX01000118">
    <property type="protein sequence ID" value="CZT09700.1"/>
    <property type="molecule type" value="Genomic_DNA"/>
</dbReference>
<reference evidence="2" key="1">
    <citation type="submission" date="2016-03" db="EMBL/GenBank/DDBJ databases">
        <authorList>
            <person name="Guldener U."/>
        </authorList>
    </citation>
    <scope>NUCLEOTIDE SEQUENCE [LARGE SCALE GENOMIC DNA]</scope>
    <source>
        <strain evidence="2">04CH-RAC-A.6.1</strain>
    </source>
</reference>
<dbReference type="Proteomes" id="UP000178912">
    <property type="component" value="Unassembled WGS sequence"/>
</dbReference>
<gene>
    <name evidence="1" type="ORF">RAG0_14362</name>
</gene>
<sequence length="175" mass="19469">MSLQIRKFLDIAALAAVPKCFLLGSQIEQGRPDDNPTYCIQSEFSIALAYISLEQKDYNTWCLSSRYLVGRNLQRPLWPVKEGTEDGMCYASTAIYVHSGAGEGRGGLSKHAMAFAIAGPCHKSMFSRLVYTGCEICDGENPRMNSGTWELDRLWSSIAFITQFSLTTSPLEWPP</sequence>
<keyword evidence="2" id="KW-1185">Reference proteome</keyword>